<dbReference type="PANTHER" id="PTHR47416:SF8">
    <property type="entry name" value="BASIC-LEUCINE ZIPPER TRANSCRIPTION FACTOR E-RELATED"/>
    <property type="match status" value="1"/>
</dbReference>
<evidence type="ECO:0000256" key="1">
    <source>
        <dbReference type="ARBA" id="ARBA00004123"/>
    </source>
</evidence>
<keyword evidence="4" id="KW-0238">DNA-binding</keyword>
<dbReference type="PROSITE" id="PS00036">
    <property type="entry name" value="BZIP_BASIC"/>
    <property type="match status" value="1"/>
</dbReference>
<organism evidence="10 11">
    <name type="scientific">Hondaea fermentalgiana</name>
    <dbReference type="NCBI Taxonomy" id="2315210"/>
    <lineage>
        <taxon>Eukaryota</taxon>
        <taxon>Sar</taxon>
        <taxon>Stramenopiles</taxon>
        <taxon>Bigyra</taxon>
        <taxon>Labyrinthulomycetes</taxon>
        <taxon>Thraustochytrida</taxon>
        <taxon>Thraustochytriidae</taxon>
        <taxon>Hondaea</taxon>
    </lineage>
</organism>
<accession>A0A2R5GR47</accession>
<proteinExistence type="inferred from homology"/>
<feature type="compositionally biased region" description="Low complexity" evidence="8">
    <location>
        <begin position="42"/>
        <end position="51"/>
    </location>
</feature>
<evidence type="ECO:0000313" key="11">
    <source>
        <dbReference type="Proteomes" id="UP000241890"/>
    </source>
</evidence>
<protein>
    <submittedName>
        <fullName evidence="10">Basic leucine zipper transcriptional factor ATF-like</fullName>
    </submittedName>
</protein>
<gene>
    <name evidence="10" type="ORF">FCC1311_092892</name>
</gene>
<sequence length="445" mass="48604">MVAPTTVCHGSPRDGSLSSTSSEGSRTPPSSPQPPCHKRAHQGQQHPAQGAGPKGTKRAREQQPQQQQQQQQPQHVDHKQQRMLERKRRNRESAERSRQRRIQYYKQLETDVTGLRAENAALRTEVEQLRKGNVGPHAAGNTAGKTSKNPTAADTIGMVEMRAQNAALQAQVERLQAELAAQLQPRKRVKANAGTHMAQTHQPAHAAGAQIHGMPAPLHPMGHATAASIAAPANATLSNRRRGGRAARSNAQSVRISHSVADDAMHRMNDPLYTLDMAGSPLGVHTKQHGLKEQEPQGDENNAHAGSGNDDLECLLEDVLTMEMGGANLFPSDPTFKELELSSLENDEAVDLDSKFESAAFKAASCKLQKRGEKARTQHESSILTPMIKTLDQSANSPQLERFDPHTPRQDVLAGIKSYLYLWLRSGAQMILSGQPILMRFSHIA</sequence>
<feature type="compositionally biased region" description="Low complexity" evidence="8">
    <location>
        <begin position="62"/>
        <end position="74"/>
    </location>
</feature>
<evidence type="ECO:0000256" key="6">
    <source>
        <dbReference type="ARBA" id="ARBA00023242"/>
    </source>
</evidence>
<comment type="caution">
    <text evidence="10">The sequence shown here is derived from an EMBL/GenBank/DDBJ whole genome shotgun (WGS) entry which is preliminary data.</text>
</comment>
<feature type="domain" description="BZIP" evidence="9">
    <location>
        <begin position="80"/>
        <end position="131"/>
    </location>
</feature>
<dbReference type="InterPro" id="IPR046347">
    <property type="entry name" value="bZIP_sf"/>
</dbReference>
<dbReference type="SUPFAM" id="SSF57959">
    <property type="entry name" value="Leucine zipper domain"/>
    <property type="match status" value="1"/>
</dbReference>
<evidence type="ECO:0000256" key="2">
    <source>
        <dbReference type="ARBA" id="ARBA00007163"/>
    </source>
</evidence>
<keyword evidence="3" id="KW-0805">Transcription regulation</keyword>
<feature type="region of interest" description="Disordered" evidence="8">
    <location>
        <begin position="279"/>
        <end position="310"/>
    </location>
</feature>
<feature type="coiled-coil region" evidence="7">
    <location>
        <begin position="105"/>
        <end position="132"/>
    </location>
</feature>
<evidence type="ECO:0000256" key="4">
    <source>
        <dbReference type="ARBA" id="ARBA00023125"/>
    </source>
</evidence>
<evidence type="ECO:0000256" key="7">
    <source>
        <dbReference type="SAM" id="Coils"/>
    </source>
</evidence>
<reference evidence="10 11" key="1">
    <citation type="submission" date="2017-12" db="EMBL/GenBank/DDBJ databases">
        <title>Sequencing, de novo assembly and annotation of complete genome of a new Thraustochytrid species, strain FCC1311.</title>
        <authorList>
            <person name="Sedici K."/>
            <person name="Godart F."/>
            <person name="Aiese Cigliano R."/>
            <person name="Sanseverino W."/>
            <person name="Barakat M."/>
            <person name="Ortet P."/>
            <person name="Marechal E."/>
            <person name="Cagnac O."/>
            <person name="Amato A."/>
        </authorList>
    </citation>
    <scope>NUCLEOTIDE SEQUENCE [LARGE SCALE GENOMIC DNA]</scope>
</reference>
<dbReference type="Proteomes" id="UP000241890">
    <property type="component" value="Unassembled WGS sequence"/>
</dbReference>
<dbReference type="SMART" id="SM00338">
    <property type="entry name" value="BRLZ"/>
    <property type="match status" value="1"/>
</dbReference>
<dbReference type="AlphaFoldDB" id="A0A2R5GR47"/>
<dbReference type="CDD" id="cd14686">
    <property type="entry name" value="bZIP"/>
    <property type="match status" value="1"/>
</dbReference>
<dbReference type="OrthoDB" id="1435597at2759"/>
<dbReference type="GO" id="GO:0005634">
    <property type="term" value="C:nucleus"/>
    <property type="evidence" value="ECO:0007669"/>
    <property type="project" value="UniProtKB-SubCell"/>
</dbReference>
<evidence type="ECO:0000313" key="10">
    <source>
        <dbReference type="EMBL" id="GBG33065.1"/>
    </source>
</evidence>
<keyword evidence="11" id="KW-1185">Reference proteome</keyword>
<comment type="similarity">
    <text evidence="2">Belongs to the bZIP family.</text>
</comment>
<dbReference type="PROSITE" id="PS50217">
    <property type="entry name" value="BZIP"/>
    <property type="match status" value="1"/>
</dbReference>
<dbReference type="Gene3D" id="1.20.5.170">
    <property type="match status" value="1"/>
</dbReference>
<comment type="subcellular location">
    <subcellularLocation>
        <location evidence="1">Nucleus</location>
    </subcellularLocation>
</comment>
<evidence type="ECO:0000256" key="8">
    <source>
        <dbReference type="SAM" id="MobiDB-lite"/>
    </source>
</evidence>
<dbReference type="EMBL" id="BEYU01000142">
    <property type="protein sequence ID" value="GBG33065.1"/>
    <property type="molecule type" value="Genomic_DNA"/>
</dbReference>
<keyword evidence="6" id="KW-0539">Nucleus</keyword>
<feature type="compositionally biased region" description="Low complexity" evidence="8">
    <location>
        <begin position="15"/>
        <end position="28"/>
    </location>
</feature>
<dbReference type="InterPro" id="IPR004827">
    <property type="entry name" value="bZIP"/>
</dbReference>
<name>A0A2R5GR47_9STRA</name>
<dbReference type="Pfam" id="PF00170">
    <property type="entry name" value="bZIP_1"/>
    <property type="match status" value="1"/>
</dbReference>
<feature type="region of interest" description="Disordered" evidence="8">
    <location>
        <begin position="1"/>
        <end position="101"/>
    </location>
</feature>
<dbReference type="GO" id="GO:0003677">
    <property type="term" value="F:DNA binding"/>
    <property type="evidence" value="ECO:0007669"/>
    <property type="project" value="UniProtKB-KW"/>
</dbReference>
<evidence type="ECO:0000259" key="9">
    <source>
        <dbReference type="PROSITE" id="PS50217"/>
    </source>
</evidence>
<evidence type="ECO:0000256" key="5">
    <source>
        <dbReference type="ARBA" id="ARBA00023163"/>
    </source>
</evidence>
<keyword evidence="7" id="KW-0175">Coiled coil</keyword>
<feature type="compositionally biased region" description="Basic and acidic residues" evidence="8">
    <location>
        <begin position="75"/>
        <end position="84"/>
    </location>
</feature>
<dbReference type="InParanoid" id="A0A2R5GR47"/>
<dbReference type="PANTHER" id="PTHR47416">
    <property type="entry name" value="BASIC-LEUCINE ZIPPER TRANSCRIPTION FACTOR F-RELATED"/>
    <property type="match status" value="1"/>
</dbReference>
<dbReference type="GO" id="GO:0003700">
    <property type="term" value="F:DNA-binding transcription factor activity"/>
    <property type="evidence" value="ECO:0007669"/>
    <property type="project" value="InterPro"/>
</dbReference>
<evidence type="ECO:0000256" key="3">
    <source>
        <dbReference type="ARBA" id="ARBA00023015"/>
    </source>
</evidence>
<keyword evidence="5" id="KW-0804">Transcription</keyword>